<dbReference type="CDD" id="cd14272">
    <property type="entry name" value="UBA_AMPK-RKs"/>
    <property type="match status" value="1"/>
</dbReference>
<dbReference type="OrthoDB" id="193931at2759"/>
<protein>
    <submittedName>
        <fullName evidence="5">MARK2 serine/threonine-protein kinase</fullName>
    </submittedName>
</protein>
<dbReference type="SUPFAM" id="SSF56112">
    <property type="entry name" value="Protein kinase-like (PK-like)"/>
    <property type="match status" value="1"/>
</dbReference>
<evidence type="ECO:0000256" key="3">
    <source>
        <dbReference type="SAM" id="MobiDB-lite"/>
    </source>
</evidence>
<dbReference type="PROSITE" id="PS00108">
    <property type="entry name" value="PROTEIN_KINASE_ST"/>
    <property type="match status" value="1"/>
</dbReference>
<dbReference type="GO" id="GO:0004674">
    <property type="term" value="F:protein serine/threonine kinase activity"/>
    <property type="evidence" value="ECO:0007669"/>
    <property type="project" value="TreeGrafter"/>
</dbReference>
<evidence type="ECO:0000256" key="1">
    <source>
        <dbReference type="ARBA" id="ARBA00022741"/>
    </source>
</evidence>
<dbReference type="SMART" id="SM00220">
    <property type="entry name" value="S_TKc"/>
    <property type="match status" value="1"/>
</dbReference>
<evidence type="ECO:0000313" key="6">
    <source>
        <dbReference type="Proteomes" id="UP000029725"/>
    </source>
</evidence>
<feature type="domain" description="Protein kinase" evidence="4">
    <location>
        <begin position="1"/>
        <end position="296"/>
    </location>
</feature>
<dbReference type="Gene3D" id="3.30.200.20">
    <property type="entry name" value="Phosphorylase Kinase, domain 1"/>
    <property type="match status" value="1"/>
</dbReference>
<dbReference type="PANTHER" id="PTHR24346">
    <property type="entry name" value="MAP/MICROTUBULE AFFINITY-REGULATING KINASE"/>
    <property type="match status" value="1"/>
</dbReference>
<keyword evidence="2" id="KW-0067">ATP-binding</keyword>
<dbReference type="Gene3D" id="1.10.510.10">
    <property type="entry name" value="Transferase(Phosphotransferase) domain 1"/>
    <property type="match status" value="1"/>
</dbReference>
<evidence type="ECO:0000256" key="2">
    <source>
        <dbReference type="ARBA" id="ARBA00022840"/>
    </source>
</evidence>
<keyword evidence="1" id="KW-0547">Nucleotide-binding</keyword>
<dbReference type="GeneID" id="25260752"/>
<dbReference type="Proteomes" id="UP000029725">
    <property type="component" value="Unassembled WGS sequence"/>
</dbReference>
<dbReference type="InterPro" id="IPR008271">
    <property type="entry name" value="Ser/Thr_kinase_AS"/>
</dbReference>
<name>A0A098VNN5_9MICR</name>
<accession>A0A098VNN5</accession>
<dbReference type="VEuPathDB" id="MicrosporidiaDB:DI09_74p60"/>
<feature type="region of interest" description="Disordered" evidence="3">
    <location>
        <begin position="72"/>
        <end position="91"/>
    </location>
</feature>
<keyword evidence="5" id="KW-0418">Kinase</keyword>
<dbReference type="GO" id="GO:0035556">
    <property type="term" value="P:intracellular signal transduction"/>
    <property type="evidence" value="ECO:0007669"/>
    <property type="project" value="TreeGrafter"/>
</dbReference>
<dbReference type="InterPro" id="IPR000719">
    <property type="entry name" value="Prot_kinase_dom"/>
</dbReference>
<keyword evidence="6" id="KW-1185">Reference proteome</keyword>
<gene>
    <name evidence="5" type="ORF">DI09_74p60</name>
</gene>
<dbReference type="AlphaFoldDB" id="A0A098VNN5"/>
<sequence length="461" mass="52587">MGPKEPQFTHFKIAIQFSIPTLECRTLFPKFNSVTPHLSNENEPMAKSEFRLNPSLTQPSTLAQRIERSIRDQNLAAPSSPQSPPRKNRDLIKNVPLKIEEKLESLHPASYFLTETASPFFKAFGEPVIDIYYEIVSELGKGTFGKVYLVKHRNSGEYSSIVHRDLKPENLLMKDADCRTVKLIDFGFGNTWNEHGFLNTFCGSPFYAAPEMTQGIEYVGPEVDVWSLGVILYMMITGGLPFQGATITDLYASIAKGSYGTPFYLSSDAISLLSRMLDIHPRRRATLEEIKNHPWTILGYKYGPVSGVPYRPNILDVLDEETLQELISLGYSKYEYYHEFKNNQRSPIKNLYHLHYEWLHRKRMEGKKTFENFLLHDKSEQGAEDKTDSSSCVIFDRIEDVNSSQSPCKPKHTSFWAKILGKNKSYAKKCVSCIKSPCNCNRVEETRKALKLNNSKVAPLK</sequence>
<dbReference type="RefSeq" id="XP_013236805.1">
    <property type="nucleotide sequence ID" value="XM_013381351.1"/>
</dbReference>
<dbReference type="PANTHER" id="PTHR24346:SF106">
    <property type="entry name" value="PROTEIN KINASE DOMAIN-CONTAINING PROTEIN"/>
    <property type="match status" value="1"/>
</dbReference>
<proteinExistence type="predicted"/>
<dbReference type="FunFam" id="1.10.510.10:FF:000571">
    <property type="entry name" value="Maternal embryonic leucine zipper kinase"/>
    <property type="match status" value="1"/>
</dbReference>
<organism evidence="5 6">
    <name type="scientific">Mitosporidium daphniae</name>
    <dbReference type="NCBI Taxonomy" id="1485682"/>
    <lineage>
        <taxon>Eukaryota</taxon>
        <taxon>Fungi</taxon>
        <taxon>Fungi incertae sedis</taxon>
        <taxon>Microsporidia</taxon>
        <taxon>Mitosporidium</taxon>
    </lineage>
</organism>
<dbReference type="GO" id="GO:0005737">
    <property type="term" value="C:cytoplasm"/>
    <property type="evidence" value="ECO:0007669"/>
    <property type="project" value="TreeGrafter"/>
</dbReference>
<dbReference type="Pfam" id="PF00069">
    <property type="entry name" value="Pkinase"/>
    <property type="match status" value="1"/>
</dbReference>
<evidence type="ECO:0000313" key="5">
    <source>
        <dbReference type="EMBL" id="KGG50364.1"/>
    </source>
</evidence>
<reference evidence="5 6" key="1">
    <citation type="submission" date="2014-04" db="EMBL/GenBank/DDBJ databases">
        <title>A new species of microsporidia sheds light on the evolution of extreme parasitism.</title>
        <authorList>
            <person name="Haag K.L."/>
            <person name="James T.Y."/>
            <person name="Larsson R."/>
            <person name="Schaer T.M."/>
            <person name="Refardt D."/>
            <person name="Pombert J.-F."/>
            <person name="Ebert D."/>
        </authorList>
    </citation>
    <scope>NUCLEOTIDE SEQUENCE [LARGE SCALE GENOMIC DNA]</scope>
    <source>
        <strain evidence="5 6">UGP3</strain>
        <tissue evidence="5">Spores</tissue>
    </source>
</reference>
<dbReference type="PROSITE" id="PS50011">
    <property type="entry name" value="PROTEIN_KINASE_DOM"/>
    <property type="match status" value="1"/>
</dbReference>
<dbReference type="HOGENOM" id="CLU_593239_0_0_1"/>
<comment type="caution">
    <text evidence="5">The sequence shown here is derived from an EMBL/GenBank/DDBJ whole genome shotgun (WGS) entry which is preliminary data.</text>
</comment>
<dbReference type="GO" id="GO:0005524">
    <property type="term" value="F:ATP binding"/>
    <property type="evidence" value="ECO:0007669"/>
    <property type="project" value="UniProtKB-KW"/>
</dbReference>
<dbReference type="InterPro" id="IPR011009">
    <property type="entry name" value="Kinase-like_dom_sf"/>
</dbReference>
<keyword evidence="5" id="KW-0808">Transferase</keyword>
<evidence type="ECO:0000259" key="4">
    <source>
        <dbReference type="PROSITE" id="PS50011"/>
    </source>
</evidence>
<dbReference type="EMBL" id="JMKJ01000584">
    <property type="protein sequence ID" value="KGG50364.1"/>
    <property type="molecule type" value="Genomic_DNA"/>
</dbReference>